<evidence type="ECO:0000256" key="1">
    <source>
        <dbReference type="ARBA" id="ARBA00005724"/>
    </source>
</evidence>
<dbReference type="Pfam" id="PF10363">
    <property type="entry name" value="RTP1_C1"/>
    <property type="match status" value="1"/>
</dbReference>
<dbReference type="InterPro" id="IPR000357">
    <property type="entry name" value="HEAT"/>
</dbReference>
<dbReference type="InterPro" id="IPR057407">
    <property type="entry name" value="HEAT_TANGO6"/>
</dbReference>
<evidence type="ECO:0000259" key="5">
    <source>
        <dbReference type="Pfam" id="PF23565"/>
    </source>
</evidence>
<organism evidence="7 8">
    <name type="scientific">Cotesia glomerata</name>
    <name type="common">Lepidopteran parasitic wasp</name>
    <name type="synonym">Apanteles glomeratus</name>
    <dbReference type="NCBI Taxonomy" id="32391"/>
    <lineage>
        <taxon>Eukaryota</taxon>
        <taxon>Metazoa</taxon>
        <taxon>Ecdysozoa</taxon>
        <taxon>Arthropoda</taxon>
        <taxon>Hexapoda</taxon>
        <taxon>Insecta</taxon>
        <taxon>Pterygota</taxon>
        <taxon>Neoptera</taxon>
        <taxon>Endopterygota</taxon>
        <taxon>Hymenoptera</taxon>
        <taxon>Apocrita</taxon>
        <taxon>Ichneumonoidea</taxon>
        <taxon>Braconidae</taxon>
        <taxon>Microgastrinae</taxon>
        <taxon>Cotesia</taxon>
    </lineage>
</organism>
<evidence type="ECO:0000259" key="3">
    <source>
        <dbReference type="Pfam" id="PF10304"/>
    </source>
</evidence>
<keyword evidence="2" id="KW-0677">Repeat</keyword>
<dbReference type="AlphaFoldDB" id="A0AAV7ILP1"/>
<feature type="domain" description="TANGO6 N-terminal" evidence="6">
    <location>
        <begin position="82"/>
        <end position="232"/>
    </location>
</feature>
<dbReference type="Pfam" id="PF23565">
    <property type="entry name" value="ARM_TANGO6"/>
    <property type="match status" value="1"/>
</dbReference>
<feature type="domain" description="RNA polymerase II assembly factor Rtp1 C-terminal" evidence="3">
    <location>
        <begin position="843"/>
        <end position="875"/>
    </location>
</feature>
<dbReference type="Gene3D" id="1.25.10.10">
    <property type="entry name" value="Leucine-rich Repeat Variant"/>
    <property type="match status" value="1"/>
</dbReference>
<proteinExistence type="inferred from homology"/>
<protein>
    <recommendedName>
        <fullName evidence="9">Transport and Golgi organization protein 6 homolog</fullName>
    </recommendedName>
</protein>
<dbReference type="InterPro" id="IPR039600">
    <property type="entry name" value="TANGO6/Rtp1"/>
</dbReference>
<evidence type="ECO:0000256" key="2">
    <source>
        <dbReference type="ARBA" id="ARBA00022737"/>
    </source>
</evidence>
<dbReference type="InterPro" id="IPR016024">
    <property type="entry name" value="ARM-type_fold"/>
</dbReference>
<gene>
    <name evidence="7" type="ORF">KQX54_008244</name>
</gene>
<feature type="domain" description="RNA polymerase II assembly factor Rtp1 C-terminal" evidence="4">
    <location>
        <begin position="639"/>
        <end position="751"/>
    </location>
</feature>
<evidence type="ECO:0000313" key="8">
    <source>
        <dbReference type="Proteomes" id="UP000826195"/>
    </source>
</evidence>
<comment type="caution">
    <text evidence="7">The sequence shown here is derived from an EMBL/GenBank/DDBJ whole genome shotgun (WGS) entry which is preliminary data.</text>
</comment>
<comment type="similarity">
    <text evidence="1">Belongs to the Tango6 family.</text>
</comment>
<dbReference type="Pfam" id="PF25267">
    <property type="entry name" value="TANGO6_N"/>
    <property type="match status" value="1"/>
</dbReference>
<dbReference type="GO" id="GO:0009306">
    <property type="term" value="P:protein secretion"/>
    <property type="evidence" value="ECO:0007669"/>
    <property type="project" value="TreeGrafter"/>
</dbReference>
<dbReference type="Pfam" id="PF10304">
    <property type="entry name" value="RTP1_C2"/>
    <property type="match status" value="1"/>
</dbReference>
<name>A0AAV7ILP1_COTGL</name>
<evidence type="ECO:0000313" key="7">
    <source>
        <dbReference type="EMBL" id="KAH0563942.1"/>
    </source>
</evidence>
<dbReference type="Pfam" id="PF02985">
    <property type="entry name" value="HEAT"/>
    <property type="match status" value="1"/>
</dbReference>
<dbReference type="InterPro" id="IPR057347">
    <property type="entry name" value="TANGO6_N"/>
</dbReference>
<dbReference type="Proteomes" id="UP000826195">
    <property type="component" value="Unassembled WGS sequence"/>
</dbReference>
<dbReference type="EMBL" id="JAHXZJ010000002">
    <property type="protein sequence ID" value="KAH0563942.1"/>
    <property type="molecule type" value="Genomic_DNA"/>
</dbReference>
<dbReference type="SUPFAM" id="SSF48371">
    <property type="entry name" value="ARM repeat"/>
    <property type="match status" value="1"/>
</dbReference>
<dbReference type="PANTHER" id="PTHR20959">
    <property type="entry name" value="TRANSPORT AND GOLGI ORGANIZATION PROTEIN 6 FAMILY MEMBER"/>
    <property type="match status" value="1"/>
</dbReference>
<evidence type="ECO:0000259" key="4">
    <source>
        <dbReference type="Pfam" id="PF10363"/>
    </source>
</evidence>
<accession>A0AAV7ILP1</accession>
<dbReference type="InterPro" id="IPR019414">
    <property type="entry name" value="Rtp1_C2"/>
</dbReference>
<reference evidence="7 8" key="1">
    <citation type="journal article" date="2021" name="J. Hered.">
        <title>A chromosome-level genome assembly of the parasitoid wasp, Cotesia glomerata (Hymenoptera: Braconidae).</title>
        <authorList>
            <person name="Pinto B.J."/>
            <person name="Weis J.J."/>
            <person name="Gamble T."/>
            <person name="Ode P.J."/>
            <person name="Paul R."/>
            <person name="Zaspel J.M."/>
        </authorList>
    </citation>
    <scope>NUCLEOTIDE SEQUENCE [LARGE SCALE GENOMIC DNA]</scope>
    <source>
        <strain evidence="7">CgM1</strain>
    </source>
</reference>
<dbReference type="InterPro" id="IPR019451">
    <property type="entry name" value="Rtp1_C1"/>
</dbReference>
<feature type="domain" description="TANGO6 HEAT repeat" evidence="5">
    <location>
        <begin position="251"/>
        <end position="471"/>
    </location>
</feature>
<evidence type="ECO:0008006" key="9">
    <source>
        <dbReference type="Google" id="ProtNLM"/>
    </source>
</evidence>
<keyword evidence="8" id="KW-1185">Reference proteome</keyword>
<sequence>MDYHKILNILVTKTDELKDIDEKLTHILTKVSELLPENIKLDLAAEKQKSLDDSPRREYLSTILCILRTLNTEVLSKSKTYMSVREYRGVKAAIEMSISLGILPCLLPGIGVGLTKLSRNAPKLPPESLTSSQKYERLDLTTRTLTSCYEEISLRPAILAHLGPVVGALCQLAFAPLVKPSEDNSSLMTKEQYSKFSADQGEFKVLLKNLIDNCPTSLMMKELMVLSGLEKAPNWLKKTTRLFLIDLIQLPNGVMSLINATCEDFDLGLHWQKLDTISRLVVNSSTDPKYFDSICKQFLRILASKNIKHAAVIANALISTLHEVHPEICAEKIIKVLTSTLSVTKEDLKDRTDLEVVKTESQVEECIENLVKCFVPQSKCKYLPVELIKNISLPLFYLHVEIHTSPLLLKSKVRQLLVQLLKDETFTENLFKLFLHSGEPSLFYRLGSNGGVEIVSKKNKELKLEEKAEKIGDSLLDLVRPDEELSTILLNYLLNWLTNQTNQASNRNDYLRNEEDLIDDICKQLIAEKLLISLASVQGVQRGLVKAPLPLLNFVKALFTDSSNYELIYASLMLVKVILDERPEDWSPFEELVSFLQKKKDQFSGSGLEELIGELSKLVRLKGKAPRFQDLNVNKKENFDKALQDLADPLLPVRAHGLMTLTKLIETSDPQAMDRKDLVLCLFRKNLEDEDSFVYLTAINGLCAMAMKFPRDVVEILAQEFIDMAGRDIAAENRAKLGEILVKTTKGLGDMAPAYKNILINGFLCGVRDKDSMVRASSLSCLGELCRVLGFKLGHAVTEVLYCVGKIIETDREQECRRAGVLVINLLIRGLGKDVLTDLGSDLLPVYRALKFLRDNDNDQVLRLHAQLALEELDDIVREFLYAKPLLQKNIYLIS</sequence>
<dbReference type="PANTHER" id="PTHR20959:SF1">
    <property type="entry name" value="TRANSPORT AND GOLGI ORGANIZATION PROTEIN 6 HOMOLOG"/>
    <property type="match status" value="1"/>
</dbReference>
<evidence type="ECO:0000259" key="6">
    <source>
        <dbReference type="Pfam" id="PF25267"/>
    </source>
</evidence>
<dbReference type="InterPro" id="IPR011989">
    <property type="entry name" value="ARM-like"/>
</dbReference>